<evidence type="ECO:0000256" key="7">
    <source>
        <dbReference type="SAM" id="MobiDB-lite"/>
    </source>
</evidence>
<dbReference type="PANTHER" id="PTHR37461">
    <property type="entry name" value="ANTI-SIGMA-K FACTOR RSKA"/>
    <property type="match status" value="1"/>
</dbReference>
<name>A0A4R7G660_9MICC</name>
<dbReference type="InterPro" id="IPR051474">
    <property type="entry name" value="Anti-sigma-K/W_factor"/>
</dbReference>
<comment type="subcellular location">
    <subcellularLocation>
        <location evidence="1">Membrane</location>
        <topology evidence="1">Single-pass membrane protein</topology>
    </subcellularLocation>
</comment>
<dbReference type="Gene3D" id="1.10.10.1320">
    <property type="entry name" value="Anti-sigma factor, zinc-finger domain"/>
    <property type="match status" value="1"/>
</dbReference>
<dbReference type="AlphaFoldDB" id="A0A4R7G660"/>
<keyword evidence="6" id="KW-0804">Transcription</keyword>
<accession>A0A4R7G660</accession>
<evidence type="ECO:0000313" key="8">
    <source>
        <dbReference type="EMBL" id="TDS86919.1"/>
    </source>
</evidence>
<dbReference type="PANTHER" id="PTHR37461:SF1">
    <property type="entry name" value="ANTI-SIGMA-K FACTOR RSKA"/>
    <property type="match status" value="1"/>
</dbReference>
<evidence type="ECO:0000256" key="4">
    <source>
        <dbReference type="ARBA" id="ARBA00023015"/>
    </source>
</evidence>
<dbReference type="GO" id="GO:0016020">
    <property type="term" value="C:membrane"/>
    <property type="evidence" value="ECO:0007669"/>
    <property type="project" value="UniProtKB-SubCell"/>
</dbReference>
<keyword evidence="9" id="KW-1185">Reference proteome</keyword>
<evidence type="ECO:0000256" key="5">
    <source>
        <dbReference type="ARBA" id="ARBA00023136"/>
    </source>
</evidence>
<keyword evidence="2" id="KW-0812">Transmembrane</keyword>
<dbReference type="InterPro" id="IPR041916">
    <property type="entry name" value="Anti_sigma_zinc_sf"/>
</dbReference>
<evidence type="ECO:0000256" key="2">
    <source>
        <dbReference type="ARBA" id="ARBA00022692"/>
    </source>
</evidence>
<keyword evidence="3" id="KW-1133">Transmembrane helix</keyword>
<evidence type="ECO:0000256" key="6">
    <source>
        <dbReference type="ARBA" id="ARBA00023163"/>
    </source>
</evidence>
<reference evidence="8 9" key="1">
    <citation type="submission" date="2019-03" db="EMBL/GenBank/DDBJ databases">
        <title>Genomic Encyclopedia of Type Strains, Phase III (KMG-III): the genomes of soil and plant-associated and newly described type strains.</title>
        <authorList>
            <person name="Whitman W."/>
        </authorList>
    </citation>
    <scope>NUCLEOTIDE SEQUENCE [LARGE SCALE GENOMIC DNA]</scope>
    <source>
        <strain evidence="8 9">DSM 27373</strain>
    </source>
</reference>
<keyword evidence="4" id="KW-0805">Transcription regulation</keyword>
<evidence type="ECO:0000256" key="3">
    <source>
        <dbReference type="ARBA" id="ARBA00022989"/>
    </source>
</evidence>
<dbReference type="RefSeq" id="WP_133725879.1">
    <property type="nucleotide sequence ID" value="NZ_JBIMET010000005.1"/>
</dbReference>
<dbReference type="Proteomes" id="UP000294506">
    <property type="component" value="Unassembled WGS sequence"/>
</dbReference>
<feature type="compositionally biased region" description="Basic and acidic residues" evidence="7">
    <location>
        <begin position="59"/>
        <end position="93"/>
    </location>
</feature>
<sequence>MTETPSRREELIAGALVGDLSDDERREFDRTRAADPSIDAELAELRATAARMEATGVAWREESPPPGLEERILAETSEADRLTRSEENGKPAP</sequence>
<organism evidence="8 9">
    <name type="scientific">Nesterenkonia aurantiaca</name>
    <dbReference type="NCBI Taxonomy" id="1436010"/>
    <lineage>
        <taxon>Bacteria</taxon>
        <taxon>Bacillati</taxon>
        <taxon>Actinomycetota</taxon>
        <taxon>Actinomycetes</taxon>
        <taxon>Micrococcales</taxon>
        <taxon>Micrococcaceae</taxon>
        <taxon>Nesterenkonia</taxon>
    </lineage>
</organism>
<evidence type="ECO:0000313" key="9">
    <source>
        <dbReference type="Proteomes" id="UP000294506"/>
    </source>
</evidence>
<dbReference type="EMBL" id="SOAN01000002">
    <property type="protein sequence ID" value="TDS86919.1"/>
    <property type="molecule type" value="Genomic_DNA"/>
</dbReference>
<dbReference type="GO" id="GO:0006417">
    <property type="term" value="P:regulation of translation"/>
    <property type="evidence" value="ECO:0007669"/>
    <property type="project" value="TreeGrafter"/>
</dbReference>
<evidence type="ECO:0000256" key="1">
    <source>
        <dbReference type="ARBA" id="ARBA00004167"/>
    </source>
</evidence>
<proteinExistence type="predicted"/>
<gene>
    <name evidence="8" type="ORF">EV640_102214</name>
</gene>
<comment type="caution">
    <text evidence="8">The sequence shown here is derived from an EMBL/GenBank/DDBJ whole genome shotgun (WGS) entry which is preliminary data.</text>
</comment>
<keyword evidence="5" id="KW-0472">Membrane</keyword>
<protein>
    <submittedName>
        <fullName evidence="8">Uncharacterized protein</fullName>
    </submittedName>
</protein>
<feature type="region of interest" description="Disordered" evidence="7">
    <location>
        <begin position="56"/>
        <end position="93"/>
    </location>
</feature>
<dbReference type="GO" id="GO:0016989">
    <property type="term" value="F:sigma factor antagonist activity"/>
    <property type="evidence" value="ECO:0007669"/>
    <property type="project" value="TreeGrafter"/>
</dbReference>